<proteinExistence type="predicted"/>
<keyword evidence="3" id="KW-1185">Reference proteome</keyword>
<evidence type="ECO:0000256" key="1">
    <source>
        <dbReference type="SAM" id="MobiDB-lite"/>
    </source>
</evidence>
<name>A0A370B4L3_9ACTN</name>
<organism evidence="2 3">
    <name type="scientific">Streptomyces corynorhini</name>
    <dbReference type="NCBI Taxonomy" id="2282652"/>
    <lineage>
        <taxon>Bacteria</taxon>
        <taxon>Bacillati</taxon>
        <taxon>Actinomycetota</taxon>
        <taxon>Actinomycetes</taxon>
        <taxon>Kitasatosporales</taxon>
        <taxon>Streptomycetaceae</taxon>
        <taxon>Streptomyces</taxon>
    </lineage>
</organism>
<evidence type="ECO:0000313" key="2">
    <source>
        <dbReference type="EMBL" id="RDG36777.1"/>
    </source>
</evidence>
<feature type="region of interest" description="Disordered" evidence="1">
    <location>
        <begin position="48"/>
        <end position="80"/>
    </location>
</feature>
<gene>
    <name evidence="2" type="ORF">DVH02_18170</name>
</gene>
<sequence length="95" mass="9373">MITARCSNVERVVARACPRRAGSGRAGDASSRWVRRRVACAESALRLRADSSQGTGPAAAGGPAVTAGPAGDASASATSTAAGVSSMIMCALVPL</sequence>
<dbReference type="Proteomes" id="UP000253741">
    <property type="component" value="Unassembled WGS sequence"/>
</dbReference>
<protein>
    <submittedName>
        <fullName evidence="2">Uncharacterized protein</fullName>
    </submittedName>
</protein>
<dbReference type="AlphaFoldDB" id="A0A370B4L3"/>
<reference evidence="2 3" key="1">
    <citation type="submission" date="2018-07" db="EMBL/GenBank/DDBJ databases">
        <title>Streptomyces species from bats.</title>
        <authorList>
            <person name="Dunlap C."/>
        </authorList>
    </citation>
    <scope>NUCLEOTIDE SEQUENCE [LARGE SCALE GENOMIC DNA]</scope>
    <source>
        <strain evidence="2 3">AC230</strain>
    </source>
</reference>
<dbReference type="EMBL" id="QQNA01000138">
    <property type="protein sequence ID" value="RDG36777.1"/>
    <property type="molecule type" value="Genomic_DNA"/>
</dbReference>
<feature type="non-terminal residue" evidence="2">
    <location>
        <position position="95"/>
    </location>
</feature>
<accession>A0A370B4L3</accession>
<feature type="compositionally biased region" description="Low complexity" evidence="1">
    <location>
        <begin position="54"/>
        <end position="80"/>
    </location>
</feature>
<evidence type="ECO:0000313" key="3">
    <source>
        <dbReference type="Proteomes" id="UP000253741"/>
    </source>
</evidence>
<comment type="caution">
    <text evidence="2">The sequence shown here is derived from an EMBL/GenBank/DDBJ whole genome shotgun (WGS) entry which is preliminary data.</text>
</comment>